<feature type="non-terminal residue" evidence="2">
    <location>
        <position position="64"/>
    </location>
</feature>
<dbReference type="Proteomes" id="UP000054018">
    <property type="component" value="Unassembled WGS sequence"/>
</dbReference>
<organism evidence="2 3">
    <name type="scientific">Pisolithus microcarpus 441</name>
    <dbReference type="NCBI Taxonomy" id="765257"/>
    <lineage>
        <taxon>Eukaryota</taxon>
        <taxon>Fungi</taxon>
        <taxon>Dikarya</taxon>
        <taxon>Basidiomycota</taxon>
        <taxon>Agaricomycotina</taxon>
        <taxon>Agaricomycetes</taxon>
        <taxon>Agaricomycetidae</taxon>
        <taxon>Boletales</taxon>
        <taxon>Sclerodermatineae</taxon>
        <taxon>Pisolithaceae</taxon>
        <taxon>Pisolithus</taxon>
    </lineage>
</organism>
<reference evidence="2 3" key="1">
    <citation type="submission" date="2014-04" db="EMBL/GenBank/DDBJ databases">
        <authorList>
            <consortium name="DOE Joint Genome Institute"/>
            <person name="Kuo A."/>
            <person name="Kohler A."/>
            <person name="Costa M.D."/>
            <person name="Nagy L.G."/>
            <person name="Floudas D."/>
            <person name="Copeland A."/>
            <person name="Barry K.W."/>
            <person name="Cichocki N."/>
            <person name="Veneault-Fourrey C."/>
            <person name="LaButti K."/>
            <person name="Lindquist E.A."/>
            <person name="Lipzen A."/>
            <person name="Lundell T."/>
            <person name="Morin E."/>
            <person name="Murat C."/>
            <person name="Sun H."/>
            <person name="Tunlid A."/>
            <person name="Henrissat B."/>
            <person name="Grigoriev I.V."/>
            <person name="Hibbett D.S."/>
            <person name="Martin F."/>
            <person name="Nordberg H.P."/>
            <person name="Cantor M.N."/>
            <person name="Hua S.X."/>
        </authorList>
    </citation>
    <scope>NUCLEOTIDE SEQUENCE [LARGE SCALE GENOMIC DNA]</scope>
    <source>
        <strain evidence="2 3">441</strain>
    </source>
</reference>
<evidence type="ECO:0000313" key="3">
    <source>
        <dbReference type="Proteomes" id="UP000054018"/>
    </source>
</evidence>
<sequence length="64" mass="7501">KKPARKEKQARKDNRQDNFETSNWSQPCTNVLQDFQDRRPNVLRGDVGSESRDYNLILRGDPLV</sequence>
<proteinExistence type="predicted"/>
<keyword evidence="3" id="KW-1185">Reference proteome</keyword>
<feature type="compositionally biased region" description="Basic and acidic residues" evidence="1">
    <location>
        <begin position="1"/>
        <end position="18"/>
    </location>
</feature>
<dbReference type="AlphaFoldDB" id="A0A0C9XPA4"/>
<dbReference type="HOGENOM" id="CLU_2873945_0_0_1"/>
<feature type="region of interest" description="Disordered" evidence="1">
    <location>
        <begin position="1"/>
        <end position="26"/>
    </location>
</feature>
<gene>
    <name evidence="2" type="ORF">PISMIDRAFT_688090</name>
</gene>
<dbReference type="EMBL" id="KN833949">
    <property type="protein sequence ID" value="KIK14220.1"/>
    <property type="molecule type" value="Genomic_DNA"/>
</dbReference>
<reference evidence="3" key="2">
    <citation type="submission" date="2015-01" db="EMBL/GenBank/DDBJ databases">
        <title>Evolutionary Origins and Diversification of the Mycorrhizal Mutualists.</title>
        <authorList>
            <consortium name="DOE Joint Genome Institute"/>
            <consortium name="Mycorrhizal Genomics Consortium"/>
            <person name="Kohler A."/>
            <person name="Kuo A."/>
            <person name="Nagy L.G."/>
            <person name="Floudas D."/>
            <person name="Copeland A."/>
            <person name="Barry K.W."/>
            <person name="Cichocki N."/>
            <person name="Veneault-Fourrey C."/>
            <person name="LaButti K."/>
            <person name="Lindquist E.A."/>
            <person name="Lipzen A."/>
            <person name="Lundell T."/>
            <person name="Morin E."/>
            <person name="Murat C."/>
            <person name="Riley R."/>
            <person name="Ohm R."/>
            <person name="Sun H."/>
            <person name="Tunlid A."/>
            <person name="Henrissat B."/>
            <person name="Grigoriev I.V."/>
            <person name="Hibbett D.S."/>
            <person name="Martin F."/>
        </authorList>
    </citation>
    <scope>NUCLEOTIDE SEQUENCE [LARGE SCALE GENOMIC DNA]</scope>
    <source>
        <strain evidence="3">441</strain>
    </source>
</reference>
<protein>
    <submittedName>
        <fullName evidence="2">Uncharacterized protein</fullName>
    </submittedName>
</protein>
<feature type="non-terminal residue" evidence="2">
    <location>
        <position position="1"/>
    </location>
</feature>
<evidence type="ECO:0000256" key="1">
    <source>
        <dbReference type="SAM" id="MobiDB-lite"/>
    </source>
</evidence>
<evidence type="ECO:0000313" key="2">
    <source>
        <dbReference type="EMBL" id="KIK14220.1"/>
    </source>
</evidence>
<accession>A0A0C9XPA4</accession>
<name>A0A0C9XPA4_9AGAM</name>